<reference evidence="2 3" key="1">
    <citation type="submission" date="2018-11" db="EMBL/GenBank/DDBJ databases">
        <authorList>
            <consortium name="Pathogen Informatics"/>
        </authorList>
    </citation>
    <scope>NUCLEOTIDE SEQUENCE [LARGE SCALE GENOMIC DNA]</scope>
</reference>
<dbReference type="EMBL" id="UYRU01071288">
    <property type="protein sequence ID" value="VDN20841.1"/>
    <property type="molecule type" value="Genomic_DNA"/>
</dbReference>
<dbReference type="Proteomes" id="UP000281553">
    <property type="component" value="Unassembled WGS sequence"/>
</dbReference>
<proteinExistence type="predicted"/>
<dbReference type="AlphaFoldDB" id="A0A3P7MRS1"/>
<evidence type="ECO:0000313" key="2">
    <source>
        <dbReference type="EMBL" id="VDN20841.1"/>
    </source>
</evidence>
<organism evidence="2 3">
    <name type="scientific">Dibothriocephalus latus</name>
    <name type="common">Fish tapeworm</name>
    <name type="synonym">Diphyllobothrium latum</name>
    <dbReference type="NCBI Taxonomy" id="60516"/>
    <lineage>
        <taxon>Eukaryota</taxon>
        <taxon>Metazoa</taxon>
        <taxon>Spiralia</taxon>
        <taxon>Lophotrochozoa</taxon>
        <taxon>Platyhelminthes</taxon>
        <taxon>Cestoda</taxon>
        <taxon>Eucestoda</taxon>
        <taxon>Diphyllobothriidea</taxon>
        <taxon>Diphyllobothriidae</taxon>
        <taxon>Dibothriocephalus</taxon>
    </lineage>
</organism>
<keyword evidence="3" id="KW-1185">Reference proteome</keyword>
<feature type="signal peptide" evidence="1">
    <location>
        <begin position="1"/>
        <end position="22"/>
    </location>
</feature>
<evidence type="ECO:0000256" key="1">
    <source>
        <dbReference type="SAM" id="SignalP"/>
    </source>
</evidence>
<sequence length="510" mass="57375">MFPPLGSSSFLTTILVIATSLATLPKDSRQTAYSTEERLAVRQKPGCMCYYVAPEKEKSENSIALLSPQALTEEEGGSFIACSFGGHRCDHDGQMLNLNAVLQEKITFRSVDYADPGRFSYLDRSMSDRRGGRVHDIRSLEAVGLLESEQALNVKHDMCADWHWKSAFPLLTPDARATAERIVNVMEAETYLTLRVEEILFPSKCLMQAFLLIETGLRHFATAWVANEKSVLFFVLYDPSAQPLHRLRYECVPHPCIFPFQTKEQGRGTEVCHKVPDDQAENSLCGNLMGAVFGAPIEFQEQSLRQPGVPHVLVVLIQKLEALRISSAGLYSDSPMSLSLYTKMHLINTYPIDDLIRMRPDIFKDPGDLAVLILRYVELPPRRLIEGIDGCIPDTTVNLDLEYRQDATCLCFTDFRRSGNLVTVQGIIGDNISALGHLFRHFHRVWEALADQCSPEEVVRLFSLLSRTVCGQTEKEVVQVIFDFINDWPHLRQNIIEGLQDVLLAATLDP</sequence>
<keyword evidence="1" id="KW-0732">Signal</keyword>
<gene>
    <name evidence="2" type="ORF">DILT_LOCUS13709</name>
</gene>
<evidence type="ECO:0000313" key="3">
    <source>
        <dbReference type="Proteomes" id="UP000281553"/>
    </source>
</evidence>
<protein>
    <submittedName>
        <fullName evidence="2">Uncharacterized protein</fullName>
    </submittedName>
</protein>
<feature type="chain" id="PRO_5018150957" evidence="1">
    <location>
        <begin position="23"/>
        <end position="510"/>
    </location>
</feature>
<accession>A0A3P7MRS1</accession>
<name>A0A3P7MRS1_DIBLA</name>